<reference evidence="2" key="1">
    <citation type="journal article" date="2020" name="mSystems">
        <title>Genome- and Community-Level Interaction Insights into Carbon Utilization and Element Cycling Functions of Hydrothermarchaeota in Hydrothermal Sediment.</title>
        <authorList>
            <person name="Zhou Z."/>
            <person name="Liu Y."/>
            <person name="Xu W."/>
            <person name="Pan J."/>
            <person name="Luo Z.H."/>
            <person name="Li M."/>
        </authorList>
    </citation>
    <scope>NUCLEOTIDE SEQUENCE [LARGE SCALE GENOMIC DNA]</scope>
    <source>
        <strain evidence="2">SpSt-143</strain>
    </source>
</reference>
<name>A0A7V2F6I5_RHOMR</name>
<protein>
    <submittedName>
        <fullName evidence="2">Uncharacterized protein</fullName>
    </submittedName>
</protein>
<gene>
    <name evidence="2" type="ORF">ENO59_05540</name>
</gene>
<dbReference type="AlphaFoldDB" id="A0A7V2F6I5"/>
<dbReference type="EMBL" id="DSGB01000004">
    <property type="protein sequence ID" value="HER95963.1"/>
    <property type="molecule type" value="Genomic_DNA"/>
</dbReference>
<feature type="region of interest" description="Disordered" evidence="1">
    <location>
        <begin position="50"/>
        <end position="78"/>
    </location>
</feature>
<organism evidence="2">
    <name type="scientific">Rhodothermus marinus</name>
    <name type="common">Rhodothermus obamensis</name>
    <dbReference type="NCBI Taxonomy" id="29549"/>
    <lineage>
        <taxon>Bacteria</taxon>
        <taxon>Pseudomonadati</taxon>
        <taxon>Rhodothermota</taxon>
        <taxon>Rhodothermia</taxon>
        <taxon>Rhodothermales</taxon>
        <taxon>Rhodothermaceae</taxon>
        <taxon>Rhodothermus</taxon>
    </lineage>
</organism>
<accession>A0A7V2F6I5</accession>
<evidence type="ECO:0000313" key="2">
    <source>
        <dbReference type="EMBL" id="HER95963.1"/>
    </source>
</evidence>
<proteinExistence type="predicted"/>
<comment type="caution">
    <text evidence="2">The sequence shown here is derived from an EMBL/GenBank/DDBJ whole genome shotgun (WGS) entry which is preliminary data.</text>
</comment>
<evidence type="ECO:0000256" key="1">
    <source>
        <dbReference type="SAM" id="MobiDB-lite"/>
    </source>
</evidence>
<feature type="compositionally biased region" description="Polar residues" evidence="1">
    <location>
        <begin position="66"/>
        <end position="78"/>
    </location>
</feature>
<sequence length="150" mass="16897">MGFLELLLFLFVLYWLLGGRRTRPTIPKPLPQRTRDAELEEALRTIRDVLRSEPTAPAPQPQPSTYTNQASAFRNLEQTGPEWRAPVAAAPAAALKPERPAAPATPSLWVQRLAQPKALQEAYVMAELLSAPRARRPWRPRMGLEHVRFG</sequence>